<protein>
    <submittedName>
        <fullName evidence="1">Uncharacterized protein</fullName>
    </submittedName>
</protein>
<reference evidence="1 2" key="1">
    <citation type="submission" date="2016-09" db="EMBL/GenBank/DDBJ databases">
        <title>The draft genome of Dichanthelium oligosanthes: A C3 panicoid grass species.</title>
        <authorList>
            <person name="Studer A.J."/>
            <person name="Schnable J.C."/>
            <person name="Brutnell T.P."/>
        </authorList>
    </citation>
    <scope>NUCLEOTIDE SEQUENCE [LARGE SCALE GENOMIC DNA]</scope>
    <source>
        <strain evidence="2">cv. Kellogg 1175</strain>
        <tissue evidence="1">Leaf</tissue>
    </source>
</reference>
<gene>
    <name evidence="1" type="ORF">BAE44_0003436</name>
</gene>
<keyword evidence="2" id="KW-1185">Reference proteome</keyword>
<evidence type="ECO:0000313" key="1">
    <source>
        <dbReference type="EMBL" id="OEL35547.1"/>
    </source>
</evidence>
<proteinExistence type="predicted"/>
<accession>A0A1E5WDS2</accession>
<dbReference type="AlphaFoldDB" id="A0A1E5WDS2"/>
<comment type="caution">
    <text evidence="1">The sequence shown here is derived from an EMBL/GenBank/DDBJ whole genome shotgun (WGS) entry which is preliminary data.</text>
</comment>
<name>A0A1E5WDS2_9POAL</name>
<dbReference type="Proteomes" id="UP000095767">
    <property type="component" value="Unassembled WGS sequence"/>
</dbReference>
<organism evidence="1 2">
    <name type="scientific">Dichanthelium oligosanthes</name>
    <dbReference type="NCBI Taxonomy" id="888268"/>
    <lineage>
        <taxon>Eukaryota</taxon>
        <taxon>Viridiplantae</taxon>
        <taxon>Streptophyta</taxon>
        <taxon>Embryophyta</taxon>
        <taxon>Tracheophyta</taxon>
        <taxon>Spermatophyta</taxon>
        <taxon>Magnoliopsida</taxon>
        <taxon>Liliopsida</taxon>
        <taxon>Poales</taxon>
        <taxon>Poaceae</taxon>
        <taxon>PACMAD clade</taxon>
        <taxon>Panicoideae</taxon>
        <taxon>Panicodae</taxon>
        <taxon>Paniceae</taxon>
        <taxon>Dichantheliinae</taxon>
        <taxon>Dichanthelium</taxon>
    </lineage>
</organism>
<sequence length="78" mass="8465">MILLMLFGAKPQHPGANTSSGWYVGTAYPQLHCFITATSLSLPSVRSVAHTRINTTSSCNALGRRVFEEPLDGLVHHT</sequence>
<evidence type="ECO:0000313" key="2">
    <source>
        <dbReference type="Proteomes" id="UP000095767"/>
    </source>
</evidence>
<dbReference type="EMBL" id="LWDX02011779">
    <property type="protein sequence ID" value="OEL35547.1"/>
    <property type="molecule type" value="Genomic_DNA"/>
</dbReference>